<evidence type="ECO:0008006" key="3">
    <source>
        <dbReference type="Google" id="ProtNLM"/>
    </source>
</evidence>
<evidence type="ECO:0000313" key="2">
    <source>
        <dbReference type="Proteomes" id="UP000035034"/>
    </source>
</evidence>
<reference evidence="1 2" key="1">
    <citation type="submission" date="2011-12" db="EMBL/GenBank/DDBJ databases">
        <title>Whole genome shotgun sequence of Gordonia effusa NBRC 100432.</title>
        <authorList>
            <person name="Yoshida I."/>
            <person name="Takarada H."/>
            <person name="Hosoyama A."/>
            <person name="Tsuchikane K."/>
            <person name="Katsumata H."/>
            <person name="Yamazaki S."/>
            <person name="Fujita N."/>
        </authorList>
    </citation>
    <scope>NUCLEOTIDE SEQUENCE [LARGE SCALE GENOMIC DNA]</scope>
    <source>
        <strain evidence="1 2">NBRC 100432</strain>
    </source>
</reference>
<comment type="caution">
    <text evidence="1">The sequence shown here is derived from an EMBL/GenBank/DDBJ whole genome shotgun (WGS) entry which is preliminary data.</text>
</comment>
<protein>
    <recommendedName>
        <fullName evidence="3">DUF559 domain-containing protein</fullName>
    </recommendedName>
</protein>
<dbReference type="EMBL" id="BAEH01000096">
    <property type="protein sequence ID" value="GAB19853.1"/>
    <property type="molecule type" value="Genomic_DNA"/>
</dbReference>
<keyword evidence="2" id="KW-1185">Reference proteome</keyword>
<dbReference type="RefSeq" id="WP_007319188.1">
    <property type="nucleotide sequence ID" value="NZ_BAEH01000096.1"/>
</dbReference>
<dbReference type="STRING" id="1077974.GOEFS_096_00300"/>
<gene>
    <name evidence="1" type="ORF">GOEFS_096_00300</name>
</gene>
<dbReference type="AlphaFoldDB" id="H0R452"/>
<evidence type="ECO:0000313" key="1">
    <source>
        <dbReference type="EMBL" id="GAB19853.1"/>
    </source>
</evidence>
<proteinExistence type="predicted"/>
<dbReference type="OrthoDB" id="4701311at2"/>
<dbReference type="Gene3D" id="3.40.960.10">
    <property type="entry name" value="VSR Endonuclease"/>
    <property type="match status" value="1"/>
</dbReference>
<sequence length="273" mass="30677">MDELAPGVFRAKEFKRRFHATYEEIFDAAVSGSIDRLRHGWYATPNSDAAVVSAVRAGGVLSCVSALKHHGVWVAPGYDDVHVRKSRYAEEVGIRCCHAFGRVPPTPHAVDSLAVAFACAARCMTEEHWIAAVDSALNLGMTSVSRLEAAWQNTPVWVSTMLAKCDGRSQSGTESIARLRLRALNFRVQTQVSIPTVGKVDLLVGRLIIECDSEGHHGPRDQRRNDYRRDRKALIGRWLCIRVDYQDILYNWPTILADIRMITSTDLHRRRRV</sequence>
<dbReference type="Proteomes" id="UP000035034">
    <property type="component" value="Unassembled WGS sequence"/>
</dbReference>
<dbReference type="eggNOG" id="COG2852">
    <property type="taxonomic scope" value="Bacteria"/>
</dbReference>
<accession>H0R452</accession>
<name>H0R452_9ACTN</name>
<organism evidence="1 2">
    <name type="scientific">Gordonia effusa NBRC 100432</name>
    <dbReference type="NCBI Taxonomy" id="1077974"/>
    <lineage>
        <taxon>Bacteria</taxon>
        <taxon>Bacillati</taxon>
        <taxon>Actinomycetota</taxon>
        <taxon>Actinomycetes</taxon>
        <taxon>Mycobacteriales</taxon>
        <taxon>Gordoniaceae</taxon>
        <taxon>Gordonia</taxon>
    </lineage>
</organism>